<evidence type="ECO:0000313" key="1">
    <source>
        <dbReference type="EMBL" id="EXX78620.1"/>
    </source>
</evidence>
<evidence type="ECO:0000313" key="2">
    <source>
        <dbReference type="Proteomes" id="UP000022910"/>
    </source>
</evidence>
<dbReference type="Proteomes" id="UP000022910">
    <property type="component" value="Unassembled WGS sequence"/>
</dbReference>
<dbReference type="PANTHER" id="PTHR19446">
    <property type="entry name" value="REVERSE TRANSCRIPTASES"/>
    <property type="match status" value="1"/>
</dbReference>
<comment type="caution">
    <text evidence="1">The sequence shown here is derived from an EMBL/GenBank/DDBJ whole genome shotgun (WGS) entry which is preliminary data.</text>
</comment>
<dbReference type="OrthoDB" id="2430179at2759"/>
<dbReference type="EMBL" id="JEMT01008916">
    <property type="protein sequence ID" value="EXX78620.1"/>
    <property type="molecule type" value="Genomic_DNA"/>
</dbReference>
<gene>
    <name evidence="1" type="ORF">RirG_013450</name>
</gene>
<dbReference type="HOGENOM" id="CLU_002435_7_1_1"/>
<proteinExistence type="predicted"/>
<name>A0A015KG60_RHIIW</name>
<evidence type="ECO:0008006" key="3">
    <source>
        <dbReference type="Google" id="ProtNLM"/>
    </source>
</evidence>
<reference evidence="1 2" key="1">
    <citation type="submission" date="2014-02" db="EMBL/GenBank/DDBJ databases">
        <title>Single nucleus genome sequencing reveals high similarity among nuclei of an endomycorrhizal fungus.</title>
        <authorList>
            <person name="Lin K."/>
            <person name="Geurts R."/>
            <person name="Zhang Z."/>
            <person name="Limpens E."/>
            <person name="Saunders D.G."/>
            <person name="Mu D."/>
            <person name="Pang E."/>
            <person name="Cao H."/>
            <person name="Cha H."/>
            <person name="Lin T."/>
            <person name="Zhou Q."/>
            <person name="Shang Y."/>
            <person name="Li Y."/>
            <person name="Ivanov S."/>
            <person name="Sharma T."/>
            <person name="Velzen R.V."/>
            <person name="Ruijter N.D."/>
            <person name="Aanen D.K."/>
            <person name="Win J."/>
            <person name="Kamoun S."/>
            <person name="Bisseling T."/>
            <person name="Huang S."/>
        </authorList>
    </citation>
    <scope>NUCLEOTIDE SEQUENCE [LARGE SCALE GENOMIC DNA]</scope>
    <source>
        <strain evidence="2">DAOM197198w</strain>
    </source>
</reference>
<organism evidence="1 2">
    <name type="scientific">Rhizophagus irregularis (strain DAOM 197198w)</name>
    <name type="common">Glomus intraradices</name>
    <dbReference type="NCBI Taxonomy" id="1432141"/>
    <lineage>
        <taxon>Eukaryota</taxon>
        <taxon>Fungi</taxon>
        <taxon>Fungi incertae sedis</taxon>
        <taxon>Mucoromycota</taxon>
        <taxon>Glomeromycotina</taxon>
        <taxon>Glomeromycetes</taxon>
        <taxon>Glomerales</taxon>
        <taxon>Glomeraceae</taxon>
        <taxon>Rhizophagus</taxon>
    </lineage>
</organism>
<keyword evidence="2" id="KW-1185">Reference proteome</keyword>
<sequence length="129" mass="14765">MEITIDDIINIFPKLSRRKAPGPSKITNEDLIHLDTYALNILIILINKCLQLEIIPTKWKEALLFPIPKPHDWNSKLSNTRPITLLETPRKLMVSIISNKLNNILSSHIILQPNNRAGIDYLSSNLYES</sequence>
<accession>A0A015KG60</accession>
<dbReference type="AlphaFoldDB" id="A0A015KG60"/>
<protein>
    <recommendedName>
        <fullName evidence="3">Reverse transcriptase domain-containing protein</fullName>
    </recommendedName>
</protein>